<dbReference type="AlphaFoldDB" id="A0A840QMF1"/>
<comment type="caution">
    <text evidence="2">The sequence shown here is derived from an EMBL/GenBank/DDBJ whole genome shotgun (WGS) entry which is preliminary data.</text>
</comment>
<keyword evidence="3" id="KW-1185">Reference proteome</keyword>
<sequence>MTEKRNYFRIPLNHPLDATMTILKIKGEYVDLGKTKILIEDIGLGGIRFISTLKLPVLHDVILYFETEILGRTISPVGHIVWKHDIDDELSQYGVEFTIEETHRDEIAHTLNQFAVKLRNRLGSVPPNTRFVYEDRKTYLMKLNV</sequence>
<dbReference type="Proteomes" id="UP000551878">
    <property type="component" value="Unassembled WGS sequence"/>
</dbReference>
<name>A0A840QMF1_9BACI</name>
<reference evidence="2 3" key="1">
    <citation type="submission" date="2020-08" db="EMBL/GenBank/DDBJ databases">
        <title>Genomic Encyclopedia of Type Strains, Phase IV (KMG-IV): sequencing the most valuable type-strain genomes for metagenomic binning, comparative biology and taxonomic classification.</title>
        <authorList>
            <person name="Goeker M."/>
        </authorList>
    </citation>
    <scope>NUCLEOTIDE SEQUENCE [LARGE SCALE GENOMIC DNA]</scope>
    <source>
        <strain evidence="2 3">DSM 24696</strain>
    </source>
</reference>
<accession>A0A840QMF1</accession>
<dbReference type="InterPro" id="IPR009875">
    <property type="entry name" value="PilZ_domain"/>
</dbReference>
<gene>
    <name evidence="2" type="ORF">HNQ41_000654</name>
</gene>
<feature type="domain" description="PilZ" evidence="1">
    <location>
        <begin position="3"/>
        <end position="109"/>
    </location>
</feature>
<dbReference type="Pfam" id="PF07238">
    <property type="entry name" value="PilZ"/>
    <property type="match status" value="1"/>
</dbReference>
<protein>
    <recommendedName>
        <fullName evidence="1">PilZ domain-containing protein</fullName>
    </recommendedName>
</protein>
<dbReference type="EMBL" id="JACHHB010000002">
    <property type="protein sequence ID" value="MBB5172510.1"/>
    <property type="molecule type" value="Genomic_DNA"/>
</dbReference>
<organism evidence="2 3">
    <name type="scientific">Texcoconibacillus texcoconensis</name>
    <dbReference type="NCBI Taxonomy" id="1095777"/>
    <lineage>
        <taxon>Bacteria</taxon>
        <taxon>Bacillati</taxon>
        <taxon>Bacillota</taxon>
        <taxon>Bacilli</taxon>
        <taxon>Bacillales</taxon>
        <taxon>Bacillaceae</taxon>
        <taxon>Texcoconibacillus</taxon>
    </lineage>
</organism>
<evidence type="ECO:0000313" key="3">
    <source>
        <dbReference type="Proteomes" id="UP000551878"/>
    </source>
</evidence>
<evidence type="ECO:0000313" key="2">
    <source>
        <dbReference type="EMBL" id="MBB5172510.1"/>
    </source>
</evidence>
<evidence type="ECO:0000259" key="1">
    <source>
        <dbReference type="Pfam" id="PF07238"/>
    </source>
</evidence>
<dbReference type="RefSeq" id="WP_184662967.1">
    <property type="nucleotide sequence ID" value="NZ_JACHHB010000002.1"/>
</dbReference>
<proteinExistence type="predicted"/>
<dbReference type="GO" id="GO:0035438">
    <property type="term" value="F:cyclic-di-GMP binding"/>
    <property type="evidence" value="ECO:0007669"/>
    <property type="project" value="InterPro"/>
</dbReference>